<dbReference type="EMBL" id="PHWZ01000349">
    <property type="protein sequence ID" value="TEY44440.1"/>
    <property type="molecule type" value="Genomic_DNA"/>
</dbReference>
<gene>
    <name evidence="5" type="ORF">BOTCAL_0350g00180</name>
</gene>
<evidence type="ECO:0000256" key="1">
    <source>
        <dbReference type="ARBA" id="ARBA00023125"/>
    </source>
</evidence>
<sequence>MDAYSRSSTDASNSANLRDHSPTNSRAPAKTDQASTSHITNLGDTEKQSIPGNLSPSSITPPKIKKRITPTLISGPPNHELPTRNSSSIPSFSAAPTNPYVHQPQLNLSEMQNVVHQRQMQTTMPSSIAQSSPSNLARHFQRINPQNKKKDPNAPRRGMSAYMFYANDQRDRVRQENPVLSFGQLGILLGEEWKALSVGQRSMYEEMAAKDLRKYEEDFARYRG</sequence>
<keyword evidence="2" id="KW-0539">Nucleus</keyword>
<dbReference type="PANTHER" id="PTHR48112:SF22">
    <property type="entry name" value="MITOCHONDRIAL TRANSCRIPTION FACTOR A, ISOFORM B"/>
    <property type="match status" value="1"/>
</dbReference>
<dbReference type="InterPro" id="IPR009071">
    <property type="entry name" value="HMG_box_dom"/>
</dbReference>
<dbReference type="SMART" id="SM00398">
    <property type="entry name" value="HMG"/>
    <property type="match status" value="1"/>
</dbReference>
<evidence type="ECO:0000256" key="3">
    <source>
        <dbReference type="SAM" id="MobiDB-lite"/>
    </source>
</evidence>
<feature type="compositionally biased region" description="Polar residues" evidence="3">
    <location>
        <begin position="83"/>
        <end position="94"/>
    </location>
</feature>
<name>A0A4Y8CTB3_9HELO</name>
<dbReference type="PROSITE" id="PS50118">
    <property type="entry name" value="HMG_BOX_2"/>
    <property type="match status" value="1"/>
</dbReference>
<evidence type="ECO:0000313" key="6">
    <source>
        <dbReference type="Proteomes" id="UP000297299"/>
    </source>
</evidence>
<dbReference type="Gene3D" id="1.10.30.10">
    <property type="entry name" value="High mobility group box domain"/>
    <property type="match status" value="1"/>
</dbReference>
<comment type="caution">
    <text evidence="5">The sequence shown here is derived from an EMBL/GenBank/DDBJ whole genome shotgun (WGS) entry which is preliminary data.</text>
</comment>
<proteinExistence type="predicted"/>
<organism evidence="5 6">
    <name type="scientific">Botryotinia calthae</name>
    <dbReference type="NCBI Taxonomy" id="38488"/>
    <lineage>
        <taxon>Eukaryota</taxon>
        <taxon>Fungi</taxon>
        <taxon>Dikarya</taxon>
        <taxon>Ascomycota</taxon>
        <taxon>Pezizomycotina</taxon>
        <taxon>Leotiomycetes</taxon>
        <taxon>Helotiales</taxon>
        <taxon>Sclerotiniaceae</taxon>
        <taxon>Botryotinia</taxon>
    </lineage>
</organism>
<evidence type="ECO:0000256" key="2">
    <source>
        <dbReference type="PROSITE-ProRule" id="PRU00267"/>
    </source>
</evidence>
<dbReference type="Pfam" id="PF00505">
    <property type="entry name" value="HMG_box"/>
    <property type="match status" value="1"/>
</dbReference>
<dbReference type="GO" id="GO:0005634">
    <property type="term" value="C:nucleus"/>
    <property type="evidence" value="ECO:0007669"/>
    <property type="project" value="UniProtKB-UniRule"/>
</dbReference>
<protein>
    <recommendedName>
        <fullName evidence="4">HMG box domain-containing protein</fullName>
    </recommendedName>
</protein>
<evidence type="ECO:0000259" key="4">
    <source>
        <dbReference type="PROSITE" id="PS50118"/>
    </source>
</evidence>
<dbReference type="InterPro" id="IPR050342">
    <property type="entry name" value="HMGB"/>
</dbReference>
<feature type="region of interest" description="Disordered" evidence="3">
    <location>
        <begin position="1"/>
        <end position="94"/>
    </location>
</feature>
<feature type="DNA-binding region" description="HMG box" evidence="2">
    <location>
        <begin position="155"/>
        <end position="223"/>
    </location>
</feature>
<evidence type="ECO:0000313" key="5">
    <source>
        <dbReference type="EMBL" id="TEY44440.1"/>
    </source>
</evidence>
<dbReference type="AlphaFoldDB" id="A0A4Y8CTB3"/>
<dbReference type="InterPro" id="IPR036910">
    <property type="entry name" value="HMG_box_dom_sf"/>
</dbReference>
<dbReference type="CDD" id="cd01390">
    <property type="entry name" value="HMG-box_NHP6-like"/>
    <property type="match status" value="1"/>
</dbReference>
<feature type="domain" description="HMG box" evidence="4">
    <location>
        <begin position="155"/>
        <end position="223"/>
    </location>
</feature>
<dbReference type="SUPFAM" id="SSF47095">
    <property type="entry name" value="HMG-box"/>
    <property type="match status" value="1"/>
</dbReference>
<reference evidence="5 6" key="1">
    <citation type="submission" date="2017-11" db="EMBL/GenBank/DDBJ databases">
        <title>Comparative genomics of Botrytis spp.</title>
        <authorList>
            <person name="Valero-Jimenez C.A."/>
            <person name="Tapia P."/>
            <person name="Veloso J."/>
            <person name="Silva-Moreno E."/>
            <person name="Staats M."/>
            <person name="Valdes J.H."/>
            <person name="Van Kan J.A.L."/>
        </authorList>
    </citation>
    <scope>NUCLEOTIDE SEQUENCE [LARGE SCALE GENOMIC DNA]</scope>
    <source>
        <strain evidence="5 6">MUCL2830</strain>
    </source>
</reference>
<dbReference type="Proteomes" id="UP000297299">
    <property type="component" value="Unassembled WGS sequence"/>
</dbReference>
<keyword evidence="1 2" id="KW-0238">DNA-binding</keyword>
<dbReference type="STRING" id="38488.A0A4Y8CTB3"/>
<keyword evidence="6" id="KW-1185">Reference proteome</keyword>
<accession>A0A4Y8CTB3</accession>
<dbReference type="GO" id="GO:0003677">
    <property type="term" value="F:DNA binding"/>
    <property type="evidence" value="ECO:0007669"/>
    <property type="project" value="UniProtKB-UniRule"/>
</dbReference>
<dbReference type="PANTHER" id="PTHR48112">
    <property type="entry name" value="HIGH MOBILITY GROUP PROTEIN DSP1"/>
    <property type="match status" value="1"/>
</dbReference>
<dbReference type="OrthoDB" id="1919336at2759"/>
<feature type="compositionally biased region" description="Polar residues" evidence="3">
    <location>
        <begin position="1"/>
        <end position="60"/>
    </location>
</feature>